<reference evidence="1 2" key="1">
    <citation type="journal article" date="2011" name="J. Exp. Med.">
        <title>A live-attenuated chlamydial vaccine protects against trachoma in nonhuman primates.</title>
        <authorList>
            <person name="Kari L."/>
            <person name="Whitmire W.M."/>
            <person name="Olivares-Zavaleta N."/>
            <person name="Goheen M.M."/>
            <person name="Taylor L.D."/>
            <person name="Carlson J.H."/>
            <person name="Sturdevant G.L."/>
            <person name="Lu C."/>
            <person name="Bakios L.E."/>
            <person name="Randall L.B."/>
            <person name="Parnell M.J."/>
            <person name="Zhong G."/>
            <person name="Caldwell H.D."/>
        </authorList>
    </citation>
    <scope>NUCLEOTIDE SEQUENCE [LARGE SCALE GENOMIC DNA]</scope>
    <source>
        <strain evidence="1 2">A2497</strain>
    </source>
</reference>
<organism evidence="1 2">
    <name type="scientific">Chlamydia trachomatis serovar A (strain A2497)</name>
    <dbReference type="NCBI Taxonomy" id="580047"/>
    <lineage>
        <taxon>Bacteria</taxon>
        <taxon>Pseudomonadati</taxon>
        <taxon>Chlamydiota</taxon>
        <taxon>Chlamydiia</taxon>
        <taxon>Chlamydiales</taxon>
        <taxon>Chlamydiaceae</taxon>
        <taxon>Chlamydia/Chlamydophila group</taxon>
        <taxon>Chlamydia</taxon>
    </lineage>
</organism>
<dbReference type="Proteomes" id="UP000009287">
    <property type="component" value="Chromosome"/>
</dbReference>
<accession>G4NNY8</accession>
<evidence type="ECO:0000313" key="2">
    <source>
        <dbReference type="Proteomes" id="UP000009287"/>
    </source>
</evidence>
<proteinExistence type="predicted"/>
<dbReference type="EMBL" id="CP002401">
    <property type="protein sequence ID" value="AEP34843.1"/>
    <property type="molecule type" value="Genomic_DNA"/>
</dbReference>
<name>G4NNY8_CHLT4</name>
<sequence>MNKKGRERDRDYLELHLAEKKVFSKQKKTPSP</sequence>
<dbReference type="KEGG" id="cra:CTO_0165"/>
<protein>
    <submittedName>
        <fullName evidence="1">Uncharacterized protein</fullName>
    </submittedName>
</protein>
<gene>
    <name evidence="1" type="ordered locus">CTO_0165</name>
</gene>
<evidence type="ECO:0000313" key="1">
    <source>
        <dbReference type="EMBL" id="AEP34843.1"/>
    </source>
</evidence>
<dbReference type="AlphaFoldDB" id="G4NNY8"/>